<proteinExistence type="predicted"/>
<dbReference type="Proteomes" id="UP001501079">
    <property type="component" value="Unassembled WGS sequence"/>
</dbReference>
<comment type="caution">
    <text evidence="1">The sequence shown here is derived from an EMBL/GenBank/DDBJ whole genome shotgun (WGS) entry which is preliminary data.</text>
</comment>
<protein>
    <submittedName>
        <fullName evidence="1">Uncharacterized protein</fullName>
    </submittedName>
</protein>
<evidence type="ECO:0000313" key="1">
    <source>
        <dbReference type="EMBL" id="GAA4178673.1"/>
    </source>
</evidence>
<keyword evidence="2" id="KW-1185">Reference proteome</keyword>
<gene>
    <name evidence="1" type="ORF">GCM10022287_29390</name>
</gene>
<reference evidence="2" key="1">
    <citation type="journal article" date="2019" name="Int. J. Syst. Evol. Microbiol.">
        <title>The Global Catalogue of Microorganisms (GCM) 10K type strain sequencing project: providing services to taxonomists for standard genome sequencing and annotation.</title>
        <authorList>
            <consortium name="The Broad Institute Genomics Platform"/>
            <consortium name="The Broad Institute Genome Sequencing Center for Infectious Disease"/>
            <person name="Wu L."/>
            <person name="Ma J."/>
        </authorList>
    </citation>
    <scope>NUCLEOTIDE SEQUENCE [LARGE SCALE GENOMIC DNA]</scope>
    <source>
        <strain evidence="2">JCM 17591</strain>
    </source>
</reference>
<name>A0ABP8A6D9_9MICO</name>
<organism evidence="1 2">
    <name type="scientific">Gryllotalpicola koreensis</name>
    <dbReference type="NCBI Taxonomy" id="993086"/>
    <lineage>
        <taxon>Bacteria</taxon>
        <taxon>Bacillati</taxon>
        <taxon>Actinomycetota</taxon>
        <taxon>Actinomycetes</taxon>
        <taxon>Micrococcales</taxon>
        <taxon>Microbacteriaceae</taxon>
        <taxon>Gryllotalpicola</taxon>
    </lineage>
</organism>
<dbReference type="RefSeq" id="WP_344755759.1">
    <property type="nucleotide sequence ID" value="NZ_BAABBW010000005.1"/>
</dbReference>
<accession>A0ABP8A6D9</accession>
<evidence type="ECO:0000313" key="2">
    <source>
        <dbReference type="Proteomes" id="UP001501079"/>
    </source>
</evidence>
<sequence>MDVDAWNRVRAERAVSSQIVLARLHDVGLDIAGVERLSDVRPSLSPTATQVVLELMHDQTIERFTRQFLARGLEAATKTVSWDELVELYLRTSDPDLEEGLAAAIDKRAGKKNYTALVELVTDRAAAKTASQFFLAKIRRFGGEDGRKLLESLVFDQHFGWTAYHMLTGRESWPPPADWSYPKSRRPKG</sequence>
<dbReference type="EMBL" id="BAABBW010000005">
    <property type="protein sequence ID" value="GAA4178673.1"/>
    <property type="molecule type" value="Genomic_DNA"/>
</dbReference>